<dbReference type="PROSITE" id="PS51257">
    <property type="entry name" value="PROKAR_LIPOPROTEIN"/>
    <property type="match status" value="1"/>
</dbReference>
<gene>
    <name evidence="1" type="ORF">LOC68_15375</name>
</gene>
<proteinExistence type="predicted"/>
<organism evidence="1 2">
    <name type="scientific">Blastopirellula sediminis</name>
    <dbReference type="NCBI Taxonomy" id="2894196"/>
    <lineage>
        <taxon>Bacteria</taxon>
        <taxon>Pseudomonadati</taxon>
        <taxon>Planctomycetota</taxon>
        <taxon>Planctomycetia</taxon>
        <taxon>Pirellulales</taxon>
        <taxon>Pirellulaceae</taxon>
        <taxon>Blastopirellula</taxon>
    </lineage>
</organism>
<reference evidence="1" key="1">
    <citation type="submission" date="2021-11" db="EMBL/GenBank/DDBJ databases">
        <title>Genome sequence.</title>
        <authorList>
            <person name="Sun Q."/>
        </authorList>
    </citation>
    <scope>NUCLEOTIDE SEQUENCE</scope>
    <source>
        <strain evidence="1">JC732</strain>
    </source>
</reference>
<name>A0A9X1SG30_9BACT</name>
<protein>
    <submittedName>
        <fullName evidence="1">Uncharacterized protein</fullName>
    </submittedName>
</protein>
<keyword evidence="2" id="KW-1185">Reference proteome</keyword>
<accession>A0A9X1SG30</accession>
<comment type="caution">
    <text evidence="1">The sequence shown here is derived from an EMBL/GenBank/DDBJ whole genome shotgun (WGS) entry which is preliminary data.</text>
</comment>
<sequence length="120" mass="12595">MHIRSLFFVLACLVFFTGCPSGQGSQGVGVTDPEVAQTVSNQVVEFVEGAAKSPKSAKGRLDLMLESLDGAAERGGEFVKVRDEAKKLQSMYEAKAGDAELKAQLETLKSAANALTASAS</sequence>
<dbReference type="RefSeq" id="WP_230220338.1">
    <property type="nucleotide sequence ID" value="NZ_JAJKFT010000010.1"/>
</dbReference>
<dbReference type="EMBL" id="JAJKFT010000010">
    <property type="protein sequence ID" value="MCC9629770.1"/>
    <property type="molecule type" value="Genomic_DNA"/>
</dbReference>
<dbReference type="AlphaFoldDB" id="A0A9X1SG30"/>
<dbReference type="Proteomes" id="UP001139103">
    <property type="component" value="Unassembled WGS sequence"/>
</dbReference>
<evidence type="ECO:0000313" key="1">
    <source>
        <dbReference type="EMBL" id="MCC9629770.1"/>
    </source>
</evidence>
<evidence type="ECO:0000313" key="2">
    <source>
        <dbReference type="Proteomes" id="UP001139103"/>
    </source>
</evidence>